<dbReference type="EMBL" id="BSFN01000001">
    <property type="protein sequence ID" value="GLK87344.1"/>
    <property type="molecule type" value="Genomic_DNA"/>
</dbReference>
<keyword evidence="4 8" id="KW-0732">Signal</keyword>
<sequence>MRMRSVFQALCLLVLSAAAHAAPPLPVVQPVMACAALAGFDLSAIGGPGSRVTTAKETTANNSAVCAVVGVLAPSIGFRLQLPLRTWNQRYLQIGCGGFCGHFVSTTFAADGCAPLTSGGFATATTDMGHQTAGGAFGHDPQQRIDFAYRGVHLTALAAKRLIAQFYRQAPAFSYFSGCSDGGREALMQAQRYPDEFDGILAGAPSLIFVVQNGLYHPWQARANLDDSGKPILLASKLPLLHQAVLKQCDGLDDQIDGLLSDPRACQVDLSVLQCTPGADAATCLSNAEIGAVRRLYDGPRDSATGERLTIGGPQPGSELAWGLFVPGNAEHPTNSQLVAQEALSAVVFEPNPAEGFRVADLPFDRATLDRLRVTHPLYDASNPDLSAFANAGHKLLLWHGWSDQHITPLNSIAYHEALHRQLGSVQTEAFERLYLLPGMYHCAGGEGPSQLDLLTPLMQWVEQGQAPAGIVTQVPGTGASRQVFPYPAVATYDGKGDPKQASSYRAGPALVTPPPVRWLGEDWLKPFAPR</sequence>
<feature type="chain" id="PRO_5040797288" evidence="8">
    <location>
        <begin position="22"/>
        <end position="531"/>
    </location>
</feature>
<comment type="caution">
    <text evidence="9">The sequence shown here is derived from an EMBL/GenBank/DDBJ whole genome shotgun (WGS) entry which is preliminary data.</text>
</comment>
<dbReference type="GO" id="GO:0052689">
    <property type="term" value="F:carboxylic ester hydrolase activity"/>
    <property type="evidence" value="ECO:0007669"/>
    <property type="project" value="UniProtKB-KW"/>
</dbReference>
<evidence type="ECO:0000256" key="4">
    <source>
        <dbReference type="ARBA" id="ARBA00022729"/>
    </source>
</evidence>
<evidence type="ECO:0000256" key="2">
    <source>
        <dbReference type="ARBA" id="ARBA00022487"/>
    </source>
</evidence>
<dbReference type="GO" id="GO:0046872">
    <property type="term" value="F:metal ion binding"/>
    <property type="evidence" value="ECO:0007669"/>
    <property type="project" value="UniProtKB-KW"/>
</dbReference>
<evidence type="ECO:0000256" key="3">
    <source>
        <dbReference type="ARBA" id="ARBA00022723"/>
    </source>
</evidence>
<keyword evidence="7" id="KW-1015">Disulfide bond</keyword>
<dbReference type="SUPFAM" id="SSF53474">
    <property type="entry name" value="alpha/beta-Hydrolases"/>
    <property type="match status" value="1"/>
</dbReference>
<evidence type="ECO:0000256" key="1">
    <source>
        <dbReference type="ARBA" id="ARBA00006249"/>
    </source>
</evidence>
<evidence type="ECO:0000256" key="8">
    <source>
        <dbReference type="SAM" id="SignalP"/>
    </source>
</evidence>
<comment type="similarity">
    <text evidence="1">Belongs to the tannase family.</text>
</comment>
<dbReference type="AlphaFoldDB" id="A0A9W6K3I4"/>
<keyword evidence="3" id="KW-0479">Metal-binding</keyword>
<reference evidence="9" key="1">
    <citation type="journal article" date="2014" name="Int. J. Syst. Evol. Microbiol.">
        <title>Complete genome sequence of Corynebacterium casei LMG S-19264T (=DSM 44701T), isolated from a smear-ripened cheese.</title>
        <authorList>
            <consortium name="US DOE Joint Genome Institute (JGI-PGF)"/>
            <person name="Walter F."/>
            <person name="Albersmeier A."/>
            <person name="Kalinowski J."/>
            <person name="Ruckert C."/>
        </authorList>
    </citation>
    <scope>NUCLEOTIDE SEQUENCE</scope>
    <source>
        <strain evidence="9">VKM B-2935</strain>
    </source>
</reference>
<dbReference type="PANTHER" id="PTHR33938:SF15">
    <property type="entry name" value="FERULOYL ESTERASE B-RELATED"/>
    <property type="match status" value="1"/>
</dbReference>
<evidence type="ECO:0000256" key="6">
    <source>
        <dbReference type="ARBA" id="ARBA00022837"/>
    </source>
</evidence>
<keyword evidence="10" id="KW-1185">Reference proteome</keyword>
<evidence type="ECO:0000256" key="7">
    <source>
        <dbReference type="ARBA" id="ARBA00023157"/>
    </source>
</evidence>
<protein>
    <submittedName>
        <fullName evidence="9">Feruloyl esterase</fullName>
    </submittedName>
</protein>
<evidence type="ECO:0000256" key="5">
    <source>
        <dbReference type="ARBA" id="ARBA00022801"/>
    </source>
</evidence>
<feature type="signal peptide" evidence="8">
    <location>
        <begin position="1"/>
        <end position="21"/>
    </location>
</feature>
<proteinExistence type="inferred from homology"/>
<gene>
    <name evidence="9" type="ORF">GCM10017655_04060</name>
</gene>
<keyword evidence="6" id="KW-0106">Calcium</keyword>
<evidence type="ECO:0000313" key="10">
    <source>
        <dbReference type="Proteomes" id="UP001143328"/>
    </source>
</evidence>
<organism evidence="9 10">
    <name type="scientific">Pseudomonas turukhanskensis</name>
    <dbReference type="NCBI Taxonomy" id="1806536"/>
    <lineage>
        <taxon>Bacteria</taxon>
        <taxon>Pseudomonadati</taxon>
        <taxon>Pseudomonadota</taxon>
        <taxon>Gammaproteobacteria</taxon>
        <taxon>Pseudomonadales</taxon>
        <taxon>Pseudomonadaceae</taxon>
        <taxon>Pseudomonas</taxon>
    </lineage>
</organism>
<dbReference type="Pfam" id="PF07519">
    <property type="entry name" value="Tannase"/>
    <property type="match status" value="1"/>
</dbReference>
<reference evidence="9" key="2">
    <citation type="submission" date="2023-01" db="EMBL/GenBank/DDBJ databases">
        <authorList>
            <person name="Sun Q."/>
            <person name="Evtushenko L."/>
        </authorList>
    </citation>
    <scope>NUCLEOTIDE SEQUENCE</scope>
    <source>
        <strain evidence="9">VKM B-2935</strain>
    </source>
</reference>
<dbReference type="InterPro" id="IPR011118">
    <property type="entry name" value="Tannase/feruloyl_esterase"/>
</dbReference>
<dbReference type="PANTHER" id="PTHR33938">
    <property type="entry name" value="FERULOYL ESTERASE B-RELATED"/>
    <property type="match status" value="1"/>
</dbReference>
<dbReference type="InterPro" id="IPR029058">
    <property type="entry name" value="AB_hydrolase_fold"/>
</dbReference>
<name>A0A9W6K3I4_9PSED</name>
<dbReference type="Gene3D" id="3.40.50.1820">
    <property type="entry name" value="alpha/beta hydrolase"/>
    <property type="match status" value="1"/>
</dbReference>
<accession>A0A9W6K3I4</accession>
<evidence type="ECO:0000313" key="9">
    <source>
        <dbReference type="EMBL" id="GLK87344.1"/>
    </source>
</evidence>
<keyword evidence="5" id="KW-0378">Hydrolase</keyword>
<dbReference type="Proteomes" id="UP001143328">
    <property type="component" value="Unassembled WGS sequence"/>
</dbReference>
<keyword evidence="2" id="KW-0719">Serine esterase</keyword>